<evidence type="ECO:0000256" key="5">
    <source>
        <dbReference type="ARBA" id="ARBA00022490"/>
    </source>
</evidence>
<gene>
    <name evidence="8" type="primary">kdsA</name>
    <name evidence="10" type="ORF">D4T97_016065</name>
</gene>
<dbReference type="OrthoDB" id="9780456at2"/>
<evidence type="ECO:0000256" key="6">
    <source>
        <dbReference type="ARBA" id="ARBA00022679"/>
    </source>
</evidence>
<evidence type="ECO:0000256" key="4">
    <source>
        <dbReference type="ARBA" id="ARBA00010499"/>
    </source>
</evidence>
<dbReference type="RefSeq" id="WP_126051778.1">
    <property type="nucleotide sequence ID" value="NZ_QYTV02000008.1"/>
</dbReference>
<dbReference type="UniPathway" id="UPA00357">
    <property type="reaction ID" value="UER00474"/>
</dbReference>
<dbReference type="EC" id="2.5.1.55" evidence="8"/>
<dbReference type="AlphaFoldDB" id="A0A429XW35"/>
<name>A0A429XW35_9BACI</name>
<organism evidence="10 11">
    <name type="scientific">Siminovitchia acidinfaciens</name>
    <dbReference type="NCBI Taxonomy" id="2321395"/>
    <lineage>
        <taxon>Bacteria</taxon>
        <taxon>Bacillati</taxon>
        <taxon>Bacillota</taxon>
        <taxon>Bacilli</taxon>
        <taxon>Bacillales</taxon>
        <taxon>Bacillaceae</taxon>
        <taxon>Siminovitchia</taxon>
    </lineage>
</organism>
<comment type="catalytic activity">
    <reaction evidence="7 8">
        <text>D-arabinose 5-phosphate + phosphoenolpyruvate + H2O = 3-deoxy-alpha-D-manno-2-octulosonate-8-phosphate + phosphate</text>
        <dbReference type="Rhea" id="RHEA:14053"/>
        <dbReference type="ChEBI" id="CHEBI:15377"/>
        <dbReference type="ChEBI" id="CHEBI:43474"/>
        <dbReference type="ChEBI" id="CHEBI:57693"/>
        <dbReference type="ChEBI" id="CHEBI:58702"/>
        <dbReference type="ChEBI" id="CHEBI:85985"/>
        <dbReference type="EC" id="2.5.1.55"/>
    </reaction>
</comment>
<comment type="pathway">
    <text evidence="3 8">Carbohydrate biosynthesis; 3-deoxy-D-manno-octulosonate biosynthesis; 3-deoxy-D-manno-octulosonate from D-ribulose 5-phosphate: step 2/3.</text>
</comment>
<comment type="similarity">
    <text evidence="4 8">Belongs to the KdsA family.</text>
</comment>
<accession>A0A429XW35</accession>
<evidence type="ECO:0000256" key="2">
    <source>
        <dbReference type="ARBA" id="ARBA00004756"/>
    </source>
</evidence>
<keyword evidence="11" id="KW-1185">Reference proteome</keyword>
<keyword evidence="6 8" id="KW-0808">Transferase</keyword>
<evidence type="ECO:0000256" key="7">
    <source>
        <dbReference type="ARBA" id="ARBA00049112"/>
    </source>
</evidence>
<dbReference type="SUPFAM" id="SSF51569">
    <property type="entry name" value="Aldolase"/>
    <property type="match status" value="1"/>
</dbReference>
<dbReference type="NCBIfam" id="TIGR01362">
    <property type="entry name" value="KDO8P_synth"/>
    <property type="match status" value="1"/>
</dbReference>
<dbReference type="Pfam" id="PF00793">
    <property type="entry name" value="DAHP_synth_1"/>
    <property type="match status" value="1"/>
</dbReference>
<feature type="domain" description="DAHP synthetase I/KDSA" evidence="9">
    <location>
        <begin position="6"/>
        <end position="273"/>
    </location>
</feature>
<keyword evidence="5 8" id="KW-0963">Cytoplasm</keyword>
<evidence type="ECO:0000256" key="3">
    <source>
        <dbReference type="ARBA" id="ARBA00004845"/>
    </source>
</evidence>
<dbReference type="InterPro" id="IPR013785">
    <property type="entry name" value="Aldolase_TIM"/>
</dbReference>
<evidence type="ECO:0000256" key="8">
    <source>
        <dbReference type="HAMAP-Rule" id="MF_00056"/>
    </source>
</evidence>
<comment type="subcellular location">
    <subcellularLocation>
        <location evidence="1 8">Cytoplasm</location>
    </subcellularLocation>
</comment>
<keyword evidence="8" id="KW-0448">Lipopolysaccharide biosynthesis</keyword>
<comment type="pathway">
    <text evidence="2">Bacterial outer membrane biogenesis; lipopolysaccharide biosynthesis.</text>
</comment>
<comment type="caution">
    <text evidence="10">The sequence shown here is derived from an EMBL/GenBank/DDBJ whole genome shotgun (WGS) entry which is preliminary data.</text>
</comment>
<evidence type="ECO:0000313" key="11">
    <source>
        <dbReference type="Proteomes" id="UP000287156"/>
    </source>
</evidence>
<dbReference type="InterPro" id="IPR006218">
    <property type="entry name" value="DAHP1/KDSA"/>
</dbReference>
<dbReference type="UniPathway" id="UPA00030"/>
<dbReference type="GO" id="GO:0019294">
    <property type="term" value="P:keto-3-deoxy-D-manno-octulosonic acid biosynthetic process"/>
    <property type="evidence" value="ECO:0007669"/>
    <property type="project" value="UniProtKB-UniRule"/>
</dbReference>
<protein>
    <recommendedName>
        <fullName evidence="8">2-dehydro-3-deoxyphosphooctonate aldolase</fullName>
        <ecNumber evidence="8">2.5.1.55</ecNumber>
    </recommendedName>
    <alternativeName>
        <fullName evidence="8">3-deoxy-D-manno-octulosonic acid 8-phosphate synthase</fullName>
    </alternativeName>
    <alternativeName>
        <fullName evidence="8">KDO-8-phosphate synthase</fullName>
        <shortName evidence="8">KDO 8-P synthase</shortName>
        <shortName evidence="8">KDOPS</shortName>
    </alternativeName>
    <alternativeName>
        <fullName evidence="8">Phospho-2-dehydro-3-deoxyoctonate aldolase</fullName>
    </alternativeName>
</protein>
<sequence>MVKEIKLRDHIIFGGSHPFVLIAGPCMIESEQLVMETAVVIKKITETLNIPFVFKASFDKANRSSIYSERGPGIYKGLEILEKVKNALNIPVTTDIHEAGQAEIVAEVVDIIQIPAFLCRQTDLLANAAKTNRIINIKKGQFLSPWDMKNVIVKIKESGNDKILLTERGSTFGYNNLVVDMRSLPTMRGFNVPVVFDATHSVQIPGGLGTSTDGKREFVPYLSRAAAAIGIDALFLEVHPNPDHALSDGPNMIKLDELEEYLKPIVEIDRLIKEGEKERRV</sequence>
<reference evidence="10" key="1">
    <citation type="submission" date="2018-12" db="EMBL/GenBank/DDBJ databases">
        <authorList>
            <person name="Sun L."/>
            <person name="Chen Z."/>
        </authorList>
    </citation>
    <scope>NUCLEOTIDE SEQUENCE [LARGE SCALE GENOMIC DNA]</scope>
    <source>
        <strain evidence="10">3-2-2</strain>
    </source>
</reference>
<evidence type="ECO:0000313" key="10">
    <source>
        <dbReference type="EMBL" id="RST72570.1"/>
    </source>
</evidence>
<dbReference type="EMBL" id="QYTV02000008">
    <property type="protein sequence ID" value="RST72570.1"/>
    <property type="molecule type" value="Genomic_DNA"/>
</dbReference>
<evidence type="ECO:0000256" key="1">
    <source>
        <dbReference type="ARBA" id="ARBA00004496"/>
    </source>
</evidence>
<dbReference type="NCBIfam" id="NF003543">
    <property type="entry name" value="PRK05198.1"/>
    <property type="match status" value="1"/>
</dbReference>
<dbReference type="Gene3D" id="3.20.20.70">
    <property type="entry name" value="Aldolase class I"/>
    <property type="match status" value="1"/>
</dbReference>
<dbReference type="GO" id="GO:0008676">
    <property type="term" value="F:3-deoxy-8-phosphooctulonate synthase activity"/>
    <property type="evidence" value="ECO:0007669"/>
    <property type="project" value="UniProtKB-UniRule"/>
</dbReference>
<evidence type="ECO:0000259" key="9">
    <source>
        <dbReference type="Pfam" id="PF00793"/>
    </source>
</evidence>
<dbReference type="PANTHER" id="PTHR21057">
    <property type="entry name" value="PHOSPHO-2-DEHYDRO-3-DEOXYHEPTONATE ALDOLASE"/>
    <property type="match status" value="1"/>
</dbReference>
<dbReference type="InterPro" id="IPR006269">
    <property type="entry name" value="KDO8P_synthase"/>
</dbReference>
<proteinExistence type="inferred from homology"/>
<dbReference type="GO" id="GO:0005737">
    <property type="term" value="C:cytoplasm"/>
    <property type="evidence" value="ECO:0007669"/>
    <property type="project" value="UniProtKB-SubCell"/>
</dbReference>
<dbReference type="HAMAP" id="MF_00056">
    <property type="entry name" value="KDO8P_synth"/>
    <property type="match status" value="1"/>
</dbReference>
<dbReference type="Proteomes" id="UP000287156">
    <property type="component" value="Unassembled WGS sequence"/>
</dbReference>